<dbReference type="eggNOG" id="COG0366">
    <property type="taxonomic scope" value="Bacteria"/>
</dbReference>
<evidence type="ECO:0000256" key="1">
    <source>
        <dbReference type="ARBA" id="ARBA00001913"/>
    </source>
</evidence>
<dbReference type="InterPro" id="IPR006047">
    <property type="entry name" value="GH13_cat_dom"/>
</dbReference>
<accession>E7RIE5</accession>
<dbReference type="RefSeq" id="WP_008431395.1">
    <property type="nucleotide sequence ID" value="NZ_AEPB01000037.1"/>
</dbReference>
<dbReference type="SMART" id="SM00642">
    <property type="entry name" value="Aamy"/>
    <property type="match status" value="1"/>
</dbReference>
<dbReference type="InterPro" id="IPR013780">
    <property type="entry name" value="Glyco_hydro_b"/>
</dbReference>
<proteinExistence type="predicted"/>
<evidence type="ECO:0000313" key="8">
    <source>
        <dbReference type="Proteomes" id="UP000003052"/>
    </source>
</evidence>
<feature type="transmembrane region" description="Helical" evidence="4">
    <location>
        <begin position="447"/>
        <end position="467"/>
    </location>
</feature>
<dbReference type="SUPFAM" id="SSF51011">
    <property type="entry name" value="Glycosyl hydrolase domain"/>
    <property type="match status" value="1"/>
</dbReference>
<dbReference type="GO" id="GO:0046872">
    <property type="term" value="F:metal ion binding"/>
    <property type="evidence" value="ECO:0007669"/>
    <property type="project" value="UniProtKB-KW"/>
</dbReference>
<feature type="chain" id="PRO_5003224170" evidence="5">
    <location>
        <begin position="25"/>
        <end position="486"/>
    </location>
</feature>
<evidence type="ECO:0000313" key="7">
    <source>
        <dbReference type="EMBL" id="EGA89260.1"/>
    </source>
</evidence>
<keyword evidence="2" id="KW-0479">Metal-binding</keyword>
<dbReference type="EMBL" id="AEPB01000037">
    <property type="protein sequence ID" value="EGA89260.1"/>
    <property type="molecule type" value="Genomic_DNA"/>
</dbReference>
<evidence type="ECO:0000256" key="3">
    <source>
        <dbReference type="ARBA" id="ARBA00022729"/>
    </source>
</evidence>
<dbReference type="Pfam" id="PF00128">
    <property type="entry name" value="Alpha-amylase"/>
    <property type="match status" value="1"/>
</dbReference>
<dbReference type="AlphaFoldDB" id="E7RIE5"/>
<dbReference type="OrthoDB" id="9805159at2"/>
<dbReference type="Gene3D" id="2.60.40.1180">
    <property type="entry name" value="Golgi alpha-mannosidase II"/>
    <property type="match status" value="1"/>
</dbReference>
<comment type="cofactor">
    <cofactor evidence="1">
        <name>Ca(2+)</name>
        <dbReference type="ChEBI" id="CHEBI:29108"/>
    </cofactor>
</comment>
<dbReference type="Gene3D" id="3.20.20.80">
    <property type="entry name" value="Glycosidases"/>
    <property type="match status" value="1"/>
</dbReference>
<keyword evidence="4" id="KW-0472">Membrane</keyword>
<gene>
    <name evidence="7" type="ORF">GPDM_11275</name>
</gene>
<protein>
    <submittedName>
        <fullName evidence="7">Alpha-amylase</fullName>
    </submittedName>
</protein>
<dbReference type="Proteomes" id="UP000003052">
    <property type="component" value="Unassembled WGS sequence"/>
</dbReference>
<evidence type="ECO:0000259" key="6">
    <source>
        <dbReference type="SMART" id="SM00642"/>
    </source>
</evidence>
<organism evidence="7 8">
    <name type="scientific">Planococcus donghaensis MPA1U2</name>
    <dbReference type="NCBI Taxonomy" id="933115"/>
    <lineage>
        <taxon>Bacteria</taxon>
        <taxon>Bacillati</taxon>
        <taxon>Bacillota</taxon>
        <taxon>Bacilli</taxon>
        <taxon>Bacillales</taxon>
        <taxon>Caryophanaceae</taxon>
        <taxon>Planococcus</taxon>
    </lineage>
</organism>
<dbReference type="PANTHER" id="PTHR10357:SF215">
    <property type="entry name" value="ALPHA-AMYLASE 1"/>
    <property type="match status" value="1"/>
</dbReference>
<keyword evidence="4" id="KW-0812">Transmembrane</keyword>
<dbReference type="InterPro" id="IPR017853">
    <property type="entry name" value="GH"/>
</dbReference>
<feature type="domain" description="Glycosyl hydrolase family 13 catalytic" evidence="6">
    <location>
        <begin position="37"/>
        <end position="349"/>
    </location>
</feature>
<evidence type="ECO:0000256" key="5">
    <source>
        <dbReference type="SAM" id="SignalP"/>
    </source>
</evidence>
<name>E7RIE5_9BACL</name>
<dbReference type="Pfam" id="PF22026">
    <property type="entry name" value="Alpha-amylase_C_2"/>
    <property type="match status" value="1"/>
</dbReference>
<dbReference type="SUPFAM" id="SSF51445">
    <property type="entry name" value="(Trans)glycosidases"/>
    <property type="match status" value="1"/>
</dbReference>
<feature type="signal peptide" evidence="5">
    <location>
        <begin position="1"/>
        <end position="24"/>
    </location>
</feature>
<dbReference type="PANTHER" id="PTHR10357">
    <property type="entry name" value="ALPHA-AMYLASE FAMILY MEMBER"/>
    <property type="match status" value="1"/>
</dbReference>
<dbReference type="GO" id="GO:0005975">
    <property type="term" value="P:carbohydrate metabolic process"/>
    <property type="evidence" value="ECO:0007669"/>
    <property type="project" value="InterPro"/>
</dbReference>
<reference evidence="7 8" key="1">
    <citation type="journal article" date="2011" name="J. Bacteriol.">
        <title>The Draft Genome of Planococcus donghaensis MPA1U2 Reveals Nonsporulation Pathways Controlled by a Conserved Spo0A Regulon.</title>
        <authorList>
            <person name="Pearson M.D."/>
            <person name="Noller H.F."/>
        </authorList>
    </citation>
    <scope>NUCLEOTIDE SEQUENCE [LARGE SCALE GENOMIC DNA]</scope>
    <source>
        <strain evidence="7 8">MPA1U2</strain>
    </source>
</reference>
<evidence type="ECO:0000256" key="2">
    <source>
        <dbReference type="ARBA" id="ARBA00022723"/>
    </source>
</evidence>
<keyword evidence="3 5" id="KW-0732">Signal</keyword>
<dbReference type="InterPro" id="IPR054174">
    <property type="entry name" value="Alpha-amylase-like_C"/>
</dbReference>
<comment type="caution">
    <text evidence="7">The sequence shown here is derived from an EMBL/GenBank/DDBJ whole genome shotgun (WGS) entry which is preliminary data.</text>
</comment>
<sequence length="486" mass="55398">MKAKWISGMITAILLLAFVQPAYAEKEYELKEELIYDVLVDRYFNKKIDNDYEVNALDPTAFNGGDFDGMASELLFVKDMGFTALSIGPVFSTETYDGKKVLDYTEFERHFGTKEEFQTLVEEIHEHNMKVIVDIPTQQVSANHVWAVENPQWFTENEDGSLALDTSNSEVQKAFITTFTEFNETYQVDGFRLQDADQVNPQFLRDFSKAMKDIRPSYILSDREMEETAGFDAVVIPGVEEALRSAYKNFDQDLTGIKTIMKQSENQLIQVDSLLGSRFTSDIVDEKGFPPTRWKLLLTQLLTMPGIPVVQYGSESAMNGVTPSESHQILDMAVDKELVDHITNLTSLRNSSEALRTGKVEVLHDEDGWLVYKRSNDDEAWVIAINNSSSTKTLNLSADVIGENQELRGLFESDIVRQEDGGDYRLTQDREIAEVFHVTEETKLNTAYIATLVIMYIVFMLFLWFVWRKGKQRKADAAKQKTTDRT</sequence>
<evidence type="ECO:0000256" key="4">
    <source>
        <dbReference type="SAM" id="Phobius"/>
    </source>
</evidence>
<keyword evidence="4" id="KW-1133">Transmembrane helix</keyword>